<reference evidence="1" key="1">
    <citation type="submission" date="2021-06" db="EMBL/GenBank/DDBJ databases">
        <authorList>
            <person name="Kallberg Y."/>
            <person name="Tangrot J."/>
            <person name="Rosling A."/>
        </authorList>
    </citation>
    <scope>NUCLEOTIDE SEQUENCE</scope>
    <source>
        <strain evidence="1">MA453B</strain>
    </source>
</reference>
<dbReference type="AlphaFoldDB" id="A0A9N9PC33"/>
<gene>
    <name evidence="1" type="ORF">DERYTH_LOCUS28276</name>
</gene>
<accession>A0A9N9PC33</accession>
<comment type="caution">
    <text evidence="1">The sequence shown here is derived from an EMBL/GenBank/DDBJ whole genome shotgun (WGS) entry which is preliminary data.</text>
</comment>
<organism evidence="1 2">
    <name type="scientific">Dentiscutata erythropus</name>
    <dbReference type="NCBI Taxonomy" id="1348616"/>
    <lineage>
        <taxon>Eukaryota</taxon>
        <taxon>Fungi</taxon>
        <taxon>Fungi incertae sedis</taxon>
        <taxon>Mucoromycota</taxon>
        <taxon>Glomeromycotina</taxon>
        <taxon>Glomeromycetes</taxon>
        <taxon>Diversisporales</taxon>
        <taxon>Gigasporaceae</taxon>
        <taxon>Dentiscutata</taxon>
    </lineage>
</organism>
<dbReference type="EMBL" id="CAJVPY010069566">
    <property type="protein sequence ID" value="CAG8827363.1"/>
    <property type="molecule type" value="Genomic_DNA"/>
</dbReference>
<protein>
    <submittedName>
        <fullName evidence="1">28526_t:CDS:1</fullName>
    </submittedName>
</protein>
<name>A0A9N9PC33_9GLOM</name>
<dbReference type="Proteomes" id="UP000789405">
    <property type="component" value="Unassembled WGS sequence"/>
</dbReference>
<evidence type="ECO:0000313" key="1">
    <source>
        <dbReference type="EMBL" id="CAG8827363.1"/>
    </source>
</evidence>
<evidence type="ECO:0000313" key="2">
    <source>
        <dbReference type="Proteomes" id="UP000789405"/>
    </source>
</evidence>
<proteinExistence type="predicted"/>
<feature type="non-terminal residue" evidence="1">
    <location>
        <position position="78"/>
    </location>
</feature>
<dbReference type="OrthoDB" id="2427455at2759"/>
<feature type="non-terminal residue" evidence="1">
    <location>
        <position position="1"/>
    </location>
</feature>
<keyword evidence="2" id="KW-1185">Reference proteome</keyword>
<sequence length="78" mass="9346">DESSSLDSDQVESESDVDIDLCYDENLVMSIISRYLNNPSRIINVHPKSNHWYSNILFNYELRFRRTLRMKPSTFWMI</sequence>